<keyword evidence="3" id="KW-1133">Transmembrane helix</keyword>
<organism evidence="5 6">
    <name type="scientific">Paenibacillus gansuensis</name>
    <dbReference type="NCBI Taxonomy" id="306542"/>
    <lineage>
        <taxon>Bacteria</taxon>
        <taxon>Bacillati</taxon>
        <taxon>Bacillota</taxon>
        <taxon>Bacilli</taxon>
        <taxon>Bacillales</taxon>
        <taxon>Paenibacillaceae</taxon>
        <taxon>Paenibacillus</taxon>
    </lineage>
</organism>
<feature type="domain" description="Capsule synthesis protein CapA" evidence="4">
    <location>
        <begin position="139"/>
        <end position="378"/>
    </location>
</feature>
<proteinExistence type="inferred from homology"/>
<gene>
    <name evidence="5" type="ORF">ACFSUF_12715</name>
</gene>
<evidence type="ECO:0000256" key="3">
    <source>
        <dbReference type="SAM" id="Phobius"/>
    </source>
</evidence>
<dbReference type="PANTHER" id="PTHR33393">
    <property type="entry name" value="POLYGLUTAMINE SYNTHESIS ACCESSORY PROTEIN RV0574C-RELATED"/>
    <property type="match status" value="1"/>
</dbReference>
<accession>A0ABW5PE73</accession>
<dbReference type="SMART" id="SM00854">
    <property type="entry name" value="PGA_cap"/>
    <property type="match status" value="1"/>
</dbReference>
<dbReference type="Pfam" id="PF09587">
    <property type="entry name" value="PGA_cap"/>
    <property type="match status" value="1"/>
</dbReference>
<dbReference type="CDD" id="cd07381">
    <property type="entry name" value="MPP_CapA"/>
    <property type="match status" value="1"/>
</dbReference>
<evidence type="ECO:0000313" key="6">
    <source>
        <dbReference type="Proteomes" id="UP001597541"/>
    </source>
</evidence>
<evidence type="ECO:0000256" key="2">
    <source>
        <dbReference type="SAM" id="MobiDB-lite"/>
    </source>
</evidence>
<feature type="transmembrane region" description="Helical" evidence="3">
    <location>
        <begin position="20"/>
        <end position="42"/>
    </location>
</feature>
<evidence type="ECO:0000259" key="4">
    <source>
        <dbReference type="SMART" id="SM00854"/>
    </source>
</evidence>
<dbReference type="InterPro" id="IPR029052">
    <property type="entry name" value="Metallo-depent_PP-like"/>
</dbReference>
<protein>
    <submittedName>
        <fullName evidence="5">CapA family protein</fullName>
    </submittedName>
</protein>
<keyword evidence="6" id="KW-1185">Reference proteome</keyword>
<evidence type="ECO:0000313" key="5">
    <source>
        <dbReference type="EMBL" id="MFD2613285.1"/>
    </source>
</evidence>
<comment type="caution">
    <text evidence="5">The sequence shown here is derived from an EMBL/GenBank/DDBJ whole genome shotgun (WGS) entry which is preliminary data.</text>
</comment>
<evidence type="ECO:0000256" key="1">
    <source>
        <dbReference type="ARBA" id="ARBA00005662"/>
    </source>
</evidence>
<dbReference type="InterPro" id="IPR052169">
    <property type="entry name" value="CW_Biosynth-Accessory"/>
</dbReference>
<dbReference type="PANTHER" id="PTHR33393:SF13">
    <property type="entry name" value="PGA BIOSYNTHESIS PROTEIN CAPA"/>
    <property type="match status" value="1"/>
</dbReference>
<keyword evidence="3" id="KW-0472">Membrane</keyword>
<dbReference type="InterPro" id="IPR019079">
    <property type="entry name" value="Capsule_synth_CapA"/>
</dbReference>
<dbReference type="RefSeq" id="WP_377603284.1">
    <property type="nucleotide sequence ID" value="NZ_JBHUME010000008.1"/>
</dbReference>
<name>A0ABW5PE73_9BACL</name>
<reference evidence="6" key="1">
    <citation type="journal article" date="2019" name="Int. J. Syst. Evol. Microbiol.">
        <title>The Global Catalogue of Microorganisms (GCM) 10K type strain sequencing project: providing services to taxonomists for standard genome sequencing and annotation.</title>
        <authorList>
            <consortium name="The Broad Institute Genomics Platform"/>
            <consortium name="The Broad Institute Genome Sequencing Center for Infectious Disease"/>
            <person name="Wu L."/>
            <person name="Ma J."/>
        </authorList>
    </citation>
    <scope>NUCLEOTIDE SEQUENCE [LARGE SCALE GENOMIC DNA]</scope>
    <source>
        <strain evidence="6">KCTC 3950</strain>
    </source>
</reference>
<keyword evidence="3" id="KW-0812">Transmembrane</keyword>
<dbReference type="EMBL" id="JBHUME010000008">
    <property type="protein sequence ID" value="MFD2613285.1"/>
    <property type="molecule type" value="Genomic_DNA"/>
</dbReference>
<sequence length="447" mass="47423">MRESRAETRRRQRRKKSGRLRRMIMINGILLLSAGVLGYTIWNFTGGTGNSSDKPVASATEQAADQAGSPGKEHSDPANSQGEAAGNEKPSGETGTDHAEQPDAVSGSEDTGSNGNSGSGGTAVEGNPPEPQSGDSTIHMNFVGDILLAASVGERMKKDGYDYPYRYVSTYFEQADLTVGNLETPVTEHEEPQSKSYVFKSAPETLPALKEAGFDVLNLANNHIMDHGTRGLLDTMKFADKAGFLRIGAGKNADEAYKPVIVTKNGIKVAFVGLSRVVPDGSWKAGPSSPGVAETYDVTRPAAEIQAAKKAADLVVVVVHWGKERQDRPVKEQTELARAYIDAGADLVVGGHPHVLQGVELYKGKWIAYSLGNFIFTTNSNPKTWDSAILEAECSAEGKCSLEMVPVLTKGGQPKPMAAAEGAALLRRISGLSIGASIGTDGKVHAE</sequence>
<feature type="compositionally biased region" description="Polar residues" evidence="2">
    <location>
        <begin position="50"/>
        <end position="63"/>
    </location>
</feature>
<feature type="region of interest" description="Disordered" evidence="2">
    <location>
        <begin position="50"/>
        <end position="138"/>
    </location>
</feature>
<dbReference type="Gene3D" id="3.60.21.10">
    <property type="match status" value="1"/>
</dbReference>
<dbReference type="SUPFAM" id="SSF56300">
    <property type="entry name" value="Metallo-dependent phosphatases"/>
    <property type="match status" value="1"/>
</dbReference>
<dbReference type="Proteomes" id="UP001597541">
    <property type="component" value="Unassembled WGS sequence"/>
</dbReference>
<comment type="similarity">
    <text evidence="1">Belongs to the CapA family.</text>
</comment>